<dbReference type="InterPro" id="IPR057198">
    <property type="entry name" value="DUF7876"/>
</dbReference>
<evidence type="ECO:0000313" key="3">
    <source>
        <dbReference type="Proteomes" id="UP000708148"/>
    </source>
</evidence>
<dbReference type="Proteomes" id="UP000708148">
    <property type="component" value="Unassembled WGS sequence"/>
</dbReference>
<keyword evidence="3" id="KW-1185">Reference proteome</keyword>
<evidence type="ECO:0000313" key="2">
    <source>
        <dbReference type="EMBL" id="CAD7695993.1"/>
    </source>
</evidence>
<gene>
    <name evidence="2" type="ORF">OSTQU699_LOCUS1354</name>
</gene>
<dbReference type="EMBL" id="CAJHUC010000417">
    <property type="protein sequence ID" value="CAD7695993.1"/>
    <property type="molecule type" value="Genomic_DNA"/>
</dbReference>
<dbReference type="PANTHER" id="PTHR37197">
    <property type="entry name" value="F19K23.17 PROTEIN"/>
    <property type="match status" value="1"/>
</dbReference>
<feature type="domain" description="DUF7876" evidence="1">
    <location>
        <begin position="91"/>
        <end position="248"/>
    </location>
</feature>
<sequence>MTPLGRGYLGSRILPCPKHPFHGSPSSSGFPMAVKSGRRLFLRPKRMGRIPREGLGSKGAWGRGLVTLAFTRRGGATEAGEQAEMPERIAAQFRAVQHPALNNKTYTRAVNDFAESAILAYECGYTEEGLARAIGGLGVGLVGGGVDGEVQGCMEFLAIVWITLMLSHRSVVRWGTGKAVSDESLGAWKGFVSMIVSAYFDKRWAWYPIDRLQMEMEVMTGRSERPALVAERARIVYATLERVAPQFPSV</sequence>
<accession>A0A8S1IXW8</accession>
<dbReference type="PANTHER" id="PTHR37197:SF2">
    <property type="entry name" value="F19K23.17 PROTEIN"/>
    <property type="match status" value="1"/>
</dbReference>
<organism evidence="2 3">
    <name type="scientific">Ostreobium quekettii</name>
    <dbReference type="NCBI Taxonomy" id="121088"/>
    <lineage>
        <taxon>Eukaryota</taxon>
        <taxon>Viridiplantae</taxon>
        <taxon>Chlorophyta</taxon>
        <taxon>core chlorophytes</taxon>
        <taxon>Ulvophyceae</taxon>
        <taxon>TCBD clade</taxon>
        <taxon>Bryopsidales</taxon>
        <taxon>Ostreobineae</taxon>
        <taxon>Ostreobiaceae</taxon>
        <taxon>Ostreobium</taxon>
    </lineage>
</organism>
<name>A0A8S1IXW8_9CHLO</name>
<evidence type="ECO:0000259" key="1">
    <source>
        <dbReference type="Pfam" id="PF25286"/>
    </source>
</evidence>
<dbReference type="AlphaFoldDB" id="A0A8S1IXW8"/>
<proteinExistence type="predicted"/>
<reference evidence="2" key="1">
    <citation type="submission" date="2020-12" db="EMBL/GenBank/DDBJ databases">
        <authorList>
            <person name="Iha C."/>
        </authorList>
    </citation>
    <scope>NUCLEOTIDE SEQUENCE</scope>
</reference>
<protein>
    <recommendedName>
        <fullName evidence="1">DUF7876 domain-containing protein</fullName>
    </recommendedName>
</protein>
<comment type="caution">
    <text evidence="2">The sequence shown here is derived from an EMBL/GenBank/DDBJ whole genome shotgun (WGS) entry which is preliminary data.</text>
</comment>
<dbReference type="Pfam" id="PF25286">
    <property type="entry name" value="DUF7876"/>
    <property type="match status" value="1"/>
</dbReference>
<dbReference type="OrthoDB" id="566476at2759"/>